<dbReference type="GO" id="GO:0006020">
    <property type="term" value="P:inositol metabolic process"/>
    <property type="evidence" value="ECO:0007669"/>
    <property type="project" value="TreeGrafter"/>
</dbReference>
<dbReference type="PRINTS" id="PR01959">
    <property type="entry name" value="SBIMPHPHTASE"/>
</dbReference>
<dbReference type="InterPro" id="IPR020583">
    <property type="entry name" value="Inositol_monoP_metal-BS"/>
</dbReference>
<reference evidence="9" key="1">
    <citation type="submission" date="2017-08" db="EMBL/GenBank/DDBJ databases">
        <title>A dynamic microbial community with high functional redundancy inhabits the cold, oxic subseafloor aquifer.</title>
        <authorList>
            <person name="Tully B.J."/>
            <person name="Wheat C.G."/>
            <person name="Glazer B.T."/>
            <person name="Huber J.A."/>
        </authorList>
    </citation>
    <scope>NUCLEOTIDE SEQUENCE [LARGE SCALE GENOMIC DNA]</scope>
</reference>
<dbReference type="PANTHER" id="PTHR20854:SF4">
    <property type="entry name" value="INOSITOL-1-MONOPHOSPHATASE-RELATED"/>
    <property type="match status" value="1"/>
</dbReference>
<feature type="binding site" evidence="6">
    <location>
        <position position="222"/>
    </location>
    <ligand>
        <name>Mg(2+)</name>
        <dbReference type="ChEBI" id="CHEBI:18420"/>
        <label>1</label>
        <note>catalytic</note>
    </ligand>
</feature>
<dbReference type="GO" id="GO:0007165">
    <property type="term" value="P:signal transduction"/>
    <property type="evidence" value="ECO:0007669"/>
    <property type="project" value="TreeGrafter"/>
</dbReference>
<dbReference type="EC" id="3.1.3.25" evidence="7"/>
<dbReference type="Gene3D" id="3.40.190.80">
    <property type="match status" value="1"/>
</dbReference>
<dbReference type="PANTHER" id="PTHR20854">
    <property type="entry name" value="INOSITOL MONOPHOSPHATASE"/>
    <property type="match status" value="1"/>
</dbReference>
<feature type="unsure residue" description="I or L" evidence="8">
    <location>
        <position position="93"/>
    </location>
</feature>
<evidence type="ECO:0000256" key="4">
    <source>
        <dbReference type="ARBA" id="ARBA00022801"/>
    </source>
</evidence>
<dbReference type="Proteomes" id="UP000217838">
    <property type="component" value="Unassembled WGS sequence"/>
</dbReference>
<evidence type="ECO:0000313" key="9">
    <source>
        <dbReference type="Proteomes" id="UP000217838"/>
    </source>
</evidence>
<evidence type="ECO:0000256" key="1">
    <source>
        <dbReference type="ARBA" id="ARBA00001033"/>
    </source>
</evidence>
<evidence type="ECO:0000256" key="6">
    <source>
        <dbReference type="PIRSR" id="PIRSR600760-2"/>
    </source>
</evidence>
<proteinExistence type="inferred from homology"/>
<keyword evidence="5 6" id="KW-0460">Magnesium</keyword>
<dbReference type="PRINTS" id="PR00377">
    <property type="entry name" value="IMPHPHTASES"/>
</dbReference>
<dbReference type="InterPro" id="IPR022337">
    <property type="entry name" value="Inositol_monophosphatase_SuhB"/>
</dbReference>
<dbReference type="Gene3D" id="3.30.540.10">
    <property type="entry name" value="Fructose-1,6-Bisphosphatase, subunit A, domain 1"/>
    <property type="match status" value="1"/>
</dbReference>
<dbReference type="InterPro" id="IPR033942">
    <property type="entry name" value="IMPase"/>
</dbReference>
<dbReference type="EMBL" id="NVUU01000110">
    <property type="protein sequence ID" value="PCI92335.1"/>
    <property type="molecule type" value="Genomic_DNA"/>
</dbReference>
<dbReference type="AlphaFoldDB" id="A0A2A4YDC8"/>
<evidence type="ECO:0000256" key="5">
    <source>
        <dbReference type="ARBA" id="ARBA00022842"/>
    </source>
</evidence>
<dbReference type="InterPro" id="IPR000760">
    <property type="entry name" value="Inositol_monophosphatase-like"/>
</dbReference>
<dbReference type="GO" id="GO:0008934">
    <property type="term" value="F:inositol monophosphate 1-phosphatase activity"/>
    <property type="evidence" value="ECO:0007669"/>
    <property type="project" value="InterPro"/>
</dbReference>
<evidence type="ECO:0000313" key="8">
    <source>
        <dbReference type="EMBL" id="PCI92335.1"/>
    </source>
</evidence>
<dbReference type="CDD" id="cd01639">
    <property type="entry name" value="IMPase"/>
    <property type="match status" value="1"/>
</dbReference>
<sequence length="278" mass="30231">MQQDIDIPNVILSKLTSIAILAAQTAGEVLKRGFDTTLITSSKEGKHNLCTDYDEKVEKMIIAFIKDHFPDHTFLGEEFGAQGNNPQAIQWILDPIDGTVNFAHSIPVFSISIAATFNGKTLSGVVYSPMSNELFVAEKGSGAYLNGTKLKISKTTTLSDSFLATGFPYNTHENPGGCINHFMAFAKLGIPIRRLGSAALDLAYVAAGRYDGFWEVSLKPWDFAVGCLLIEEAGGKISDYDNSPITTKSETSIVASNGHIQEQIVNFLKHNTCDAHDH</sequence>
<comment type="caution">
    <text evidence="8">The sequence shown here is derived from an EMBL/GenBank/DDBJ whole genome shotgun (WGS) entry which is preliminary data.</text>
</comment>
<feature type="binding site" evidence="6">
    <location>
        <position position="97"/>
    </location>
    <ligand>
        <name>Mg(2+)</name>
        <dbReference type="ChEBI" id="CHEBI:18420"/>
        <label>1</label>
        <note>catalytic</note>
    </ligand>
</feature>
<evidence type="ECO:0000256" key="3">
    <source>
        <dbReference type="ARBA" id="ARBA00022723"/>
    </source>
</evidence>
<comment type="catalytic activity">
    <reaction evidence="1 7">
        <text>a myo-inositol phosphate + H2O = myo-inositol + phosphate</text>
        <dbReference type="Rhea" id="RHEA:24056"/>
        <dbReference type="ChEBI" id="CHEBI:15377"/>
        <dbReference type="ChEBI" id="CHEBI:17268"/>
        <dbReference type="ChEBI" id="CHEBI:43474"/>
        <dbReference type="ChEBI" id="CHEBI:84139"/>
        <dbReference type="EC" id="3.1.3.25"/>
    </reaction>
</comment>
<evidence type="ECO:0000256" key="7">
    <source>
        <dbReference type="RuleBase" id="RU364068"/>
    </source>
</evidence>
<comment type="cofactor">
    <cofactor evidence="2 6 7">
        <name>Mg(2+)</name>
        <dbReference type="ChEBI" id="CHEBI:18420"/>
    </cofactor>
</comment>
<gene>
    <name evidence="8" type="ORF">COB11_07645</name>
</gene>
<feature type="binding site" evidence="6">
    <location>
        <position position="77"/>
    </location>
    <ligand>
        <name>Mg(2+)</name>
        <dbReference type="ChEBI" id="CHEBI:18420"/>
        <label>1</label>
        <note>catalytic</note>
    </ligand>
</feature>
<dbReference type="FunFam" id="3.30.540.10:FF:000003">
    <property type="entry name" value="Inositol-1-monophosphatase"/>
    <property type="match status" value="1"/>
</dbReference>
<comment type="similarity">
    <text evidence="7">Belongs to the inositol monophosphatase superfamily.</text>
</comment>
<accession>A0A2A4YDC8</accession>
<evidence type="ECO:0000256" key="2">
    <source>
        <dbReference type="ARBA" id="ARBA00001946"/>
    </source>
</evidence>
<name>A0A2A4YDC8_UNCAE</name>
<keyword evidence="4 7" id="KW-0378">Hydrolase</keyword>
<protein>
    <recommendedName>
        <fullName evidence="7">Inositol-1-monophosphatase</fullName>
        <ecNumber evidence="7">3.1.3.25</ecNumber>
    </recommendedName>
</protein>
<dbReference type="PROSITE" id="PS00629">
    <property type="entry name" value="IMP_1"/>
    <property type="match status" value="1"/>
</dbReference>
<dbReference type="SUPFAM" id="SSF56655">
    <property type="entry name" value="Carbohydrate phosphatase"/>
    <property type="match status" value="1"/>
</dbReference>
<dbReference type="GO" id="GO:0046872">
    <property type="term" value="F:metal ion binding"/>
    <property type="evidence" value="ECO:0007669"/>
    <property type="project" value="UniProtKB-KW"/>
</dbReference>
<organism evidence="8 9">
    <name type="scientific">Aerophobetes bacterium</name>
    <dbReference type="NCBI Taxonomy" id="2030807"/>
    <lineage>
        <taxon>Bacteria</taxon>
        <taxon>Candidatus Aerophobota</taxon>
    </lineage>
</organism>
<feature type="binding site" evidence="6">
    <location>
        <position position="94"/>
    </location>
    <ligand>
        <name>Mg(2+)</name>
        <dbReference type="ChEBI" id="CHEBI:18420"/>
        <label>1</label>
        <note>catalytic</note>
    </ligand>
</feature>
<keyword evidence="3 6" id="KW-0479">Metal-binding</keyword>
<dbReference type="Pfam" id="PF00459">
    <property type="entry name" value="Inositol_P"/>
    <property type="match status" value="1"/>
</dbReference>
<feature type="binding site" evidence="6">
    <location>
        <position position="96"/>
    </location>
    <ligand>
        <name>Mg(2+)</name>
        <dbReference type="ChEBI" id="CHEBI:18420"/>
        <label>1</label>
        <note>catalytic</note>
    </ligand>
</feature>